<comment type="caution">
    <text evidence="1">The sequence shown here is derived from an EMBL/GenBank/DDBJ whole genome shotgun (WGS) entry which is preliminary data.</text>
</comment>
<sequence length="356" mass="40700">MLTLLHLPTEILSNIFQLACAIGPNSPIRRPLGFTLGLVCRTFRHISQADGLDIEYAYVRGAQRMFSFVELLRKRNPYAKRVRSLMLGDDEIGGVDDILHPFSTTHFMADILAMINPSRLRVLALFSSGLYSHYPRNLTLPVTFPALTDVFLSGILLCNSPYRTCYAPHLERMQLLRMLIPPDDLPAQLCSLAPNLQRLKLGLQANTTTAINLAIPFVEFRVSRIQSKDHASEDNGAEVRQEHPFPHALRQIVVDLFPHYFPSASKDYEQEIIESLIQRMNDGARVFERLIRPSLEGYEEEGDINFDLEEWCPPAVYSPIPIHHPMCVLVIDEQQRFREFVKNWEKCTQGANVTWK</sequence>
<dbReference type="EMBL" id="RWJN01000235">
    <property type="protein sequence ID" value="TCD64469.1"/>
    <property type="molecule type" value="Genomic_DNA"/>
</dbReference>
<dbReference type="Proteomes" id="UP000292702">
    <property type="component" value="Unassembled WGS sequence"/>
</dbReference>
<evidence type="ECO:0000313" key="2">
    <source>
        <dbReference type="Proteomes" id="UP000292702"/>
    </source>
</evidence>
<gene>
    <name evidence="1" type="ORF">EIP91_004073</name>
</gene>
<proteinExistence type="predicted"/>
<accession>A0A4R0RHZ5</accession>
<reference evidence="1 2" key="1">
    <citation type="submission" date="2018-11" db="EMBL/GenBank/DDBJ databases">
        <title>Genome assembly of Steccherinum ochraceum LE-BIN_3174, the white-rot fungus of the Steccherinaceae family (The Residual Polyporoid clade, Polyporales, Basidiomycota).</title>
        <authorList>
            <person name="Fedorova T.V."/>
            <person name="Glazunova O.A."/>
            <person name="Landesman E.O."/>
            <person name="Moiseenko K.V."/>
            <person name="Psurtseva N.V."/>
            <person name="Savinova O.S."/>
            <person name="Shakhova N.V."/>
            <person name="Tyazhelova T.V."/>
            <person name="Vasina D.V."/>
        </authorList>
    </citation>
    <scope>NUCLEOTIDE SEQUENCE [LARGE SCALE GENOMIC DNA]</scope>
    <source>
        <strain evidence="1 2">LE-BIN_3174</strain>
    </source>
</reference>
<dbReference type="AlphaFoldDB" id="A0A4R0RHZ5"/>
<name>A0A4R0RHZ5_9APHY</name>
<keyword evidence="2" id="KW-1185">Reference proteome</keyword>
<dbReference type="OrthoDB" id="10633706at2759"/>
<organism evidence="1 2">
    <name type="scientific">Steccherinum ochraceum</name>
    <dbReference type="NCBI Taxonomy" id="92696"/>
    <lineage>
        <taxon>Eukaryota</taxon>
        <taxon>Fungi</taxon>
        <taxon>Dikarya</taxon>
        <taxon>Basidiomycota</taxon>
        <taxon>Agaricomycotina</taxon>
        <taxon>Agaricomycetes</taxon>
        <taxon>Polyporales</taxon>
        <taxon>Steccherinaceae</taxon>
        <taxon>Steccherinum</taxon>
    </lineage>
</organism>
<protein>
    <recommendedName>
        <fullName evidence="3">F-box domain-containing protein</fullName>
    </recommendedName>
</protein>
<evidence type="ECO:0008006" key="3">
    <source>
        <dbReference type="Google" id="ProtNLM"/>
    </source>
</evidence>
<evidence type="ECO:0000313" key="1">
    <source>
        <dbReference type="EMBL" id="TCD64469.1"/>
    </source>
</evidence>